<dbReference type="InterPro" id="IPR015915">
    <property type="entry name" value="Kelch-typ_b-propeller"/>
</dbReference>
<sequence>MTFPQSTDVPLFTDERCQDNSHEYDMFAKCHPAVPYPLGDGLFITLQMVRINVCLRLYSYATDRDGNPTLHQTDITPPREWPNEGPFPRAWEHRFNPATDVSFTKVGDTVVMIIRDERRYARSVPIHVLSLATLEWDTVSQPDPPMCNYILAPIVVSLGDRMVVCQGKVTQIYNPDTDTWTVHHDEGAPTVWHGYYHAAVVADTLHIIPTGHTGVHSTYQLDTGWTEGERDWRMGAGGGDGNGPGEDLDRLAYTDTTSLVFGSVIMLLSKVTMNKRMREEWSTHTEDRCPSVEGQECLVVDVFDTLSGQHSTRISRMWRHYHPINVFFQPASNCVLALCDYINWKYLGFSALYLQRPLDYPSTCPDGTLAWADVMGDHDPGCLTRLADHFQSELWGAEERKYRMQAAMQQERERARRMHYQLQRQLEGTQDLEERERLRREMAEMAEVWTLATMY</sequence>
<comment type="caution">
    <text evidence="1">The sequence shown here is derived from an EMBL/GenBank/DDBJ whole genome shotgun (WGS) entry which is preliminary data.</text>
</comment>
<dbReference type="Gene3D" id="2.120.10.80">
    <property type="entry name" value="Kelch-type beta propeller"/>
    <property type="match status" value="1"/>
</dbReference>
<keyword evidence="2" id="KW-1185">Reference proteome</keyword>
<organism evidence="1 2">
    <name type="scientific">Kipferlia bialata</name>
    <dbReference type="NCBI Taxonomy" id="797122"/>
    <lineage>
        <taxon>Eukaryota</taxon>
        <taxon>Metamonada</taxon>
        <taxon>Carpediemonas-like organisms</taxon>
        <taxon>Kipferlia</taxon>
    </lineage>
</organism>
<name>A0A9K3CX66_9EUKA</name>
<dbReference type="AlphaFoldDB" id="A0A9K3CX66"/>
<reference evidence="1 2" key="1">
    <citation type="journal article" date="2018" name="PLoS ONE">
        <title>The draft genome of Kipferlia bialata reveals reductive genome evolution in fornicate parasites.</title>
        <authorList>
            <person name="Tanifuji G."/>
            <person name="Takabayashi S."/>
            <person name="Kume K."/>
            <person name="Takagi M."/>
            <person name="Nakayama T."/>
            <person name="Kamikawa R."/>
            <person name="Inagaki Y."/>
            <person name="Hashimoto T."/>
        </authorList>
    </citation>
    <scope>NUCLEOTIDE SEQUENCE [LARGE SCALE GENOMIC DNA]</scope>
    <source>
        <strain evidence="1">NY0173</strain>
    </source>
</reference>
<gene>
    <name evidence="1" type="ORF">KIPB_005235</name>
</gene>
<evidence type="ECO:0000313" key="1">
    <source>
        <dbReference type="EMBL" id="GIQ83845.1"/>
    </source>
</evidence>
<dbReference type="EMBL" id="BDIP01001203">
    <property type="protein sequence ID" value="GIQ83845.1"/>
    <property type="molecule type" value="Genomic_DNA"/>
</dbReference>
<accession>A0A9K3CX66</accession>
<dbReference type="SUPFAM" id="SSF117281">
    <property type="entry name" value="Kelch motif"/>
    <property type="match status" value="1"/>
</dbReference>
<proteinExistence type="predicted"/>
<protein>
    <submittedName>
        <fullName evidence="1">Uncharacterized protein</fullName>
    </submittedName>
</protein>
<dbReference type="Proteomes" id="UP000265618">
    <property type="component" value="Unassembled WGS sequence"/>
</dbReference>
<evidence type="ECO:0000313" key="2">
    <source>
        <dbReference type="Proteomes" id="UP000265618"/>
    </source>
</evidence>